<evidence type="ECO:0000256" key="5">
    <source>
        <dbReference type="ARBA" id="ARBA00022759"/>
    </source>
</evidence>
<evidence type="ECO:0000256" key="1">
    <source>
        <dbReference type="ARBA" id="ARBA00009518"/>
    </source>
</evidence>
<dbReference type="STRING" id="1798410.A3H63_01235"/>
<evidence type="ECO:0000256" key="4">
    <source>
        <dbReference type="ARBA" id="ARBA00022723"/>
    </source>
</evidence>
<comment type="cofactor">
    <cofactor evidence="13">
        <name>Mg(2+)</name>
        <dbReference type="ChEBI" id="CHEBI:18420"/>
    </cofactor>
    <text evidence="13">Binds 2 Mg(2+) ion per subunit.</text>
</comment>
<dbReference type="InterPro" id="IPR012337">
    <property type="entry name" value="RNaseH-like_sf"/>
</dbReference>
<protein>
    <recommendedName>
        <fullName evidence="13 14">Crossover junction endodeoxyribonuclease RuvC</fullName>
        <ecNumber evidence="13 14">3.1.21.10</ecNumber>
    </recommendedName>
    <alternativeName>
        <fullName evidence="13">Holliday junction nuclease RuvC</fullName>
    </alternativeName>
    <alternativeName>
        <fullName evidence="13">Holliday junction resolvase RuvC</fullName>
    </alternativeName>
</protein>
<feature type="active site" evidence="13">
    <location>
        <position position="72"/>
    </location>
</feature>
<dbReference type="CDD" id="cd16962">
    <property type="entry name" value="RuvC"/>
    <property type="match status" value="1"/>
</dbReference>
<dbReference type="GO" id="GO:0048476">
    <property type="term" value="C:Holliday junction resolvase complex"/>
    <property type="evidence" value="ECO:0007669"/>
    <property type="project" value="UniProtKB-UniRule"/>
</dbReference>
<dbReference type="Gene3D" id="3.30.420.10">
    <property type="entry name" value="Ribonuclease H-like superfamily/Ribonuclease H"/>
    <property type="match status" value="1"/>
</dbReference>
<dbReference type="PANTHER" id="PTHR30194:SF3">
    <property type="entry name" value="CROSSOVER JUNCTION ENDODEOXYRIBONUCLEASE RUVC"/>
    <property type="match status" value="1"/>
</dbReference>
<evidence type="ECO:0000256" key="10">
    <source>
        <dbReference type="ARBA" id="ARBA00023172"/>
    </source>
</evidence>
<keyword evidence="7 13" id="KW-0378">Hydrolase</keyword>
<evidence type="ECO:0000256" key="13">
    <source>
        <dbReference type="HAMAP-Rule" id="MF_00034"/>
    </source>
</evidence>
<gene>
    <name evidence="13" type="primary">ruvC</name>
    <name evidence="15" type="ORF">A3H63_01235</name>
</gene>
<evidence type="ECO:0000256" key="14">
    <source>
        <dbReference type="NCBIfam" id="TIGR00228"/>
    </source>
</evidence>
<dbReference type="HAMAP" id="MF_00034">
    <property type="entry name" value="RuvC"/>
    <property type="match status" value="1"/>
</dbReference>
<keyword evidence="9 13" id="KW-0238">DNA-binding</keyword>
<evidence type="ECO:0000256" key="3">
    <source>
        <dbReference type="ARBA" id="ARBA00022722"/>
    </source>
</evidence>
<comment type="caution">
    <text evidence="15">The sequence shown here is derived from an EMBL/GenBank/DDBJ whole genome shotgun (WGS) entry which is preliminary data.</text>
</comment>
<comment type="similarity">
    <text evidence="1 13">Belongs to the RuvC family.</text>
</comment>
<dbReference type="SUPFAM" id="SSF53098">
    <property type="entry name" value="Ribonuclease H-like"/>
    <property type="match status" value="1"/>
</dbReference>
<keyword evidence="10 13" id="KW-0233">DNA recombination</keyword>
<sequence>MPKKIMTILGIDPGSTRIGYGVIADAENRKLVYIDCGVFESHLKGADALLLQITQDFAKLIKKHCPDLIGIEKLYFAKNVKTGIAVAQTRGAIIAAAAQFHIPIKEFSPSEIKSATTNYGLADKKAVSRMVSVILGIGKVPGYDDASDALAIAITTAMHRSPLDTK</sequence>
<dbReference type="GO" id="GO:0005737">
    <property type="term" value="C:cytoplasm"/>
    <property type="evidence" value="ECO:0007669"/>
    <property type="project" value="UniProtKB-SubCell"/>
</dbReference>
<accession>A0A1G1ZQY8</accession>
<evidence type="ECO:0000313" key="15">
    <source>
        <dbReference type="EMBL" id="OGY67034.1"/>
    </source>
</evidence>
<keyword evidence="11 13" id="KW-0234">DNA repair</keyword>
<name>A0A1G1ZQY8_9BACT</name>
<dbReference type="PANTHER" id="PTHR30194">
    <property type="entry name" value="CROSSOVER JUNCTION ENDODEOXYRIBONUCLEASE RUVC"/>
    <property type="match status" value="1"/>
</dbReference>
<keyword evidence="4 13" id="KW-0479">Metal-binding</keyword>
<dbReference type="AlphaFoldDB" id="A0A1G1ZQY8"/>
<keyword evidence="6 13" id="KW-0227">DNA damage</keyword>
<keyword evidence="3 13" id="KW-0540">Nuclease</keyword>
<dbReference type="FunFam" id="3.30.420.10:FF:000002">
    <property type="entry name" value="Crossover junction endodeoxyribonuclease RuvC"/>
    <property type="match status" value="1"/>
</dbReference>
<reference evidence="15 16" key="1">
    <citation type="journal article" date="2016" name="Nat. Commun.">
        <title>Thousands of microbial genomes shed light on interconnected biogeochemical processes in an aquifer system.</title>
        <authorList>
            <person name="Anantharaman K."/>
            <person name="Brown C.T."/>
            <person name="Hug L.A."/>
            <person name="Sharon I."/>
            <person name="Castelle C.J."/>
            <person name="Probst A.J."/>
            <person name="Thomas B.C."/>
            <person name="Singh A."/>
            <person name="Wilkins M.J."/>
            <person name="Karaoz U."/>
            <person name="Brodie E.L."/>
            <person name="Williams K.H."/>
            <person name="Hubbard S.S."/>
            <person name="Banfield J.F."/>
        </authorList>
    </citation>
    <scope>NUCLEOTIDE SEQUENCE [LARGE SCALE GENOMIC DNA]</scope>
</reference>
<feature type="active site" evidence="13">
    <location>
        <position position="145"/>
    </location>
</feature>
<evidence type="ECO:0000256" key="6">
    <source>
        <dbReference type="ARBA" id="ARBA00022763"/>
    </source>
</evidence>
<comment type="function">
    <text evidence="13">The RuvA-RuvB-RuvC complex processes Holliday junction (HJ) DNA during genetic recombination and DNA repair. Endonuclease that resolves HJ intermediates. Cleaves cruciform DNA by making single-stranded nicks across the HJ at symmetrical positions within the homologous arms, yielding a 5'-phosphate and a 3'-hydroxyl group; requires a central core of homology in the junction. The consensus cleavage sequence is 5'-(A/T)TT(C/G)-3'. Cleavage occurs on the 3'-side of the TT dinucleotide at the point of strand exchange. HJ branch migration catalyzed by RuvA-RuvB allows RuvC to scan DNA until it finds its consensus sequence, where it cleaves and resolves the cruciform DNA.</text>
</comment>
<feature type="binding site" evidence="13">
    <location>
        <position position="12"/>
    </location>
    <ligand>
        <name>Mg(2+)</name>
        <dbReference type="ChEBI" id="CHEBI:18420"/>
        <label>1</label>
    </ligand>
</feature>
<dbReference type="EC" id="3.1.21.10" evidence="13 14"/>
<dbReference type="Proteomes" id="UP000176284">
    <property type="component" value="Unassembled WGS sequence"/>
</dbReference>
<dbReference type="GO" id="GO:0003677">
    <property type="term" value="F:DNA binding"/>
    <property type="evidence" value="ECO:0007669"/>
    <property type="project" value="UniProtKB-KW"/>
</dbReference>
<dbReference type="GO" id="GO:0000287">
    <property type="term" value="F:magnesium ion binding"/>
    <property type="evidence" value="ECO:0007669"/>
    <property type="project" value="UniProtKB-UniRule"/>
</dbReference>
<comment type="catalytic activity">
    <reaction evidence="12 13">
        <text>Endonucleolytic cleavage at a junction such as a reciprocal single-stranded crossover between two homologous DNA duplexes (Holliday junction).</text>
        <dbReference type="EC" id="3.1.21.10"/>
    </reaction>
</comment>
<evidence type="ECO:0000256" key="11">
    <source>
        <dbReference type="ARBA" id="ARBA00023204"/>
    </source>
</evidence>
<dbReference type="Pfam" id="PF02075">
    <property type="entry name" value="RuvC"/>
    <property type="match status" value="1"/>
</dbReference>
<dbReference type="EMBL" id="MHJM01000034">
    <property type="protein sequence ID" value="OGY67034.1"/>
    <property type="molecule type" value="Genomic_DNA"/>
</dbReference>
<organism evidence="15 16">
    <name type="scientific">Candidatus Harrisonbacteria bacterium RIFCSPLOWO2_02_FULL_45_10c</name>
    <dbReference type="NCBI Taxonomy" id="1798410"/>
    <lineage>
        <taxon>Bacteria</taxon>
        <taxon>Candidatus Harrisoniibacteriota</taxon>
    </lineage>
</organism>
<keyword evidence="5 13" id="KW-0255">Endonuclease</keyword>
<comment type="subunit">
    <text evidence="13">Homodimer which binds Holliday junction (HJ) DNA. The HJ becomes 2-fold symmetrical on binding to RuvC with unstacked arms; it has a different conformation from HJ DNA in complex with RuvA. In the full resolvosome a probable DNA-RuvA(4)-RuvB(12)-RuvC(2) complex forms which resolves the HJ.</text>
</comment>
<evidence type="ECO:0000256" key="7">
    <source>
        <dbReference type="ARBA" id="ARBA00022801"/>
    </source>
</evidence>
<evidence type="ECO:0000256" key="9">
    <source>
        <dbReference type="ARBA" id="ARBA00023125"/>
    </source>
</evidence>
<evidence type="ECO:0000256" key="8">
    <source>
        <dbReference type="ARBA" id="ARBA00022842"/>
    </source>
</evidence>
<comment type="subcellular location">
    <subcellularLocation>
        <location evidence="13">Cytoplasm</location>
    </subcellularLocation>
</comment>
<dbReference type="GO" id="GO:0006281">
    <property type="term" value="P:DNA repair"/>
    <property type="evidence" value="ECO:0007669"/>
    <property type="project" value="UniProtKB-UniRule"/>
</dbReference>
<dbReference type="InterPro" id="IPR036397">
    <property type="entry name" value="RNaseH_sf"/>
</dbReference>
<evidence type="ECO:0000256" key="2">
    <source>
        <dbReference type="ARBA" id="ARBA00022490"/>
    </source>
</evidence>
<dbReference type="PRINTS" id="PR00696">
    <property type="entry name" value="RSOLVASERUVC"/>
</dbReference>
<evidence type="ECO:0000313" key="16">
    <source>
        <dbReference type="Proteomes" id="UP000176284"/>
    </source>
</evidence>
<dbReference type="NCBIfam" id="TIGR00228">
    <property type="entry name" value="ruvC"/>
    <property type="match status" value="1"/>
</dbReference>
<dbReference type="InterPro" id="IPR002176">
    <property type="entry name" value="X-over_junc_endoDNase_RuvC"/>
</dbReference>
<dbReference type="GO" id="GO:0006310">
    <property type="term" value="P:DNA recombination"/>
    <property type="evidence" value="ECO:0007669"/>
    <property type="project" value="UniProtKB-UniRule"/>
</dbReference>
<keyword evidence="2 13" id="KW-0963">Cytoplasm</keyword>
<proteinExistence type="inferred from homology"/>
<feature type="active site" evidence="13">
    <location>
        <position position="12"/>
    </location>
</feature>
<feature type="binding site" evidence="13">
    <location>
        <position position="72"/>
    </location>
    <ligand>
        <name>Mg(2+)</name>
        <dbReference type="ChEBI" id="CHEBI:18420"/>
        <label>2</label>
    </ligand>
</feature>
<feature type="binding site" evidence="13">
    <location>
        <position position="145"/>
    </location>
    <ligand>
        <name>Mg(2+)</name>
        <dbReference type="ChEBI" id="CHEBI:18420"/>
        <label>1</label>
    </ligand>
</feature>
<keyword evidence="8 13" id="KW-0460">Magnesium</keyword>
<evidence type="ECO:0000256" key="12">
    <source>
        <dbReference type="ARBA" id="ARBA00029354"/>
    </source>
</evidence>
<dbReference type="GO" id="GO:0008821">
    <property type="term" value="F:crossover junction DNA endonuclease activity"/>
    <property type="evidence" value="ECO:0007669"/>
    <property type="project" value="UniProtKB-UniRule"/>
</dbReference>